<sequence length="90" mass="10639">MGVLGMKKYSYKTEKQIKNLLGGTVRWILAYLYGIILKKEKPKRKDFIFGPKKEEDYFGYTNTQHRNTISAIIASFLILKIIIKFFRLLF</sequence>
<evidence type="ECO:0000256" key="1">
    <source>
        <dbReference type="SAM" id="Phobius"/>
    </source>
</evidence>
<name>A0AA97HSU7_9FLAO</name>
<keyword evidence="1" id="KW-0812">Transmembrane</keyword>
<feature type="transmembrane region" description="Helical" evidence="1">
    <location>
        <begin position="68"/>
        <end position="86"/>
    </location>
</feature>
<organism evidence="2 3">
    <name type="scientific">Hwangdonia lutea</name>
    <dbReference type="NCBI Taxonomy" id="3075823"/>
    <lineage>
        <taxon>Bacteria</taxon>
        <taxon>Pseudomonadati</taxon>
        <taxon>Bacteroidota</taxon>
        <taxon>Flavobacteriia</taxon>
        <taxon>Flavobacteriales</taxon>
        <taxon>Flavobacteriaceae</taxon>
        <taxon>Hwangdonia</taxon>
    </lineage>
</organism>
<evidence type="ECO:0000313" key="2">
    <source>
        <dbReference type="EMBL" id="WOD44853.1"/>
    </source>
</evidence>
<keyword evidence="1" id="KW-0472">Membrane</keyword>
<accession>A0AA97HSU7</accession>
<dbReference type="RefSeq" id="WP_316984512.1">
    <property type="nucleotide sequence ID" value="NZ_CP136521.1"/>
</dbReference>
<reference evidence="3" key="1">
    <citation type="submission" date="2024-06" db="EMBL/GenBank/DDBJ databases">
        <title>Hwangdonia haimaensis gen. nov., sp. nov., a member of the family Flavobacteriaceae isolated from the haima cold seep.</title>
        <authorList>
            <person name="Li J."/>
        </authorList>
    </citation>
    <scope>NUCLEOTIDE SEQUENCE [LARGE SCALE GENOMIC DNA]</scope>
    <source>
        <strain evidence="3">SCSIO 19198</strain>
    </source>
</reference>
<keyword evidence="1" id="KW-1133">Transmembrane helix</keyword>
<dbReference type="Proteomes" id="UP001302486">
    <property type="component" value="Chromosome"/>
</dbReference>
<gene>
    <name evidence="2" type="ORF">RNZ46_06195</name>
</gene>
<dbReference type="KEGG" id="hws:RNZ46_06195"/>
<dbReference type="EMBL" id="CP136521">
    <property type="protein sequence ID" value="WOD44853.1"/>
    <property type="molecule type" value="Genomic_DNA"/>
</dbReference>
<evidence type="ECO:0000313" key="3">
    <source>
        <dbReference type="Proteomes" id="UP001302486"/>
    </source>
</evidence>
<keyword evidence="3" id="KW-1185">Reference proteome</keyword>
<dbReference type="AlphaFoldDB" id="A0AA97HSU7"/>
<feature type="transmembrane region" description="Helical" evidence="1">
    <location>
        <begin position="20"/>
        <end position="37"/>
    </location>
</feature>
<protein>
    <submittedName>
        <fullName evidence="2">Uncharacterized protein</fullName>
    </submittedName>
</protein>
<proteinExistence type="predicted"/>